<sequence length="59" mass="6840">MNKFYIFIMRAILGAVFAVILTRFFYPQVNPVYVAGLGIFMVGMAYALESWRKNKQTDK</sequence>
<accession>A0A975BIJ1</accession>
<keyword evidence="1" id="KW-1133">Transmembrane helix</keyword>
<evidence type="ECO:0000313" key="2">
    <source>
        <dbReference type="EMBL" id="QTA86042.1"/>
    </source>
</evidence>
<gene>
    <name evidence="2" type="ORF">dnm_020600</name>
</gene>
<keyword evidence="3" id="KW-1185">Reference proteome</keyword>
<dbReference type="Proteomes" id="UP000663722">
    <property type="component" value="Chromosome"/>
</dbReference>
<reference evidence="2" key="1">
    <citation type="journal article" date="2021" name="Microb. Physiol.">
        <title>Proteogenomic Insights into the Physiology of Marine, Sulfate-Reducing, Filamentous Desulfonema limicola and Desulfonema magnum.</title>
        <authorList>
            <person name="Schnaars V."/>
            <person name="Wohlbrand L."/>
            <person name="Scheve S."/>
            <person name="Hinrichs C."/>
            <person name="Reinhardt R."/>
            <person name="Rabus R."/>
        </authorList>
    </citation>
    <scope>NUCLEOTIDE SEQUENCE</scope>
    <source>
        <strain evidence="2">4be13</strain>
    </source>
</reference>
<feature type="transmembrane region" description="Helical" evidence="1">
    <location>
        <begin position="7"/>
        <end position="26"/>
    </location>
</feature>
<dbReference type="AlphaFoldDB" id="A0A975BIJ1"/>
<evidence type="ECO:0000256" key="1">
    <source>
        <dbReference type="SAM" id="Phobius"/>
    </source>
</evidence>
<keyword evidence="1" id="KW-0472">Membrane</keyword>
<keyword evidence="1" id="KW-0812">Transmembrane</keyword>
<dbReference type="KEGG" id="dmm:dnm_020600"/>
<name>A0A975BIJ1_9BACT</name>
<feature type="transmembrane region" description="Helical" evidence="1">
    <location>
        <begin position="32"/>
        <end position="51"/>
    </location>
</feature>
<organism evidence="2 3">
    <name type="scientific">Desulfonema magnum</name>
    <dbReference type="NCBI Taxonomy" id="45655"/>
    <lineage>
        <taxon>Bacteria</taxon>
        <taxon>Pseudomonadati</taxon>
        <taxon>Thermodesulfobacteriota</taxon>
        <taxon>Desulfobacteria</taxon>
        <taxon>Desulfobacterales</taxon>
        <taxon>Desulfococcaceae</taxon>
        <taxon>Desulfonema</taxon>
    </lineage>
</organism>
<proteinExistence type="predicted"/>
<dbReference type="EMBL" id="CP061800">
    <property type="protein sequence ID" value="QTA86042.1"/>
    <property type="molecule type" value="Genomic_DNA"/>
</dbReference>
<dbReference type="RefSeq" id="WP_207683808.1">
    <property type="nucleotide sequence ID" value="NZ_CP061800.1"/>
</dbReference>
<evidence type="ECO:0000313" key="3">
    <source>
        <dbReference type="Proteomes" id="UP000663722"/>
    </source>
</evidence>
<protein>
    <submittedName>
        <fullName evidence="2">Uncharacterized protein</fullName>
    </submittedName>
</protein>